<evidence type="ECO:0000313" key="1">
    <source>
        <dbReference type="EMBL" id="GIY65869.1"/>
    </source>
</evidence>
<dbReference type="Proteomes" id="UP001054945">
    <property type="component" value="Unassembled WGS sequence"/>
</dbReference>
<sequence>MIVNSSPKVDGRTLELNPLADQGVCRTAPDRQSYGDLLTSKYRFDSLPAAPNERGHHRLNYNKLQIGSRLLTPLKSIILPIGISIIQLLH</sequence>
<organism evidence="1 2">
    <name type="scientific">Caerostris extrusa</name>
    <name type="common">Bark spider</name>
    <name type="synonym">Caerostris bankana</name>
    <dbReference type="NCBI Taxonomy" id="172846"/>
    <lineage>
        <taxon>Eukaryota</taxon>
        <taxon>Metazoa</taxon>
        <taxon>Ecdysozoa</taxon>
        <taxon>Arthropoda</taxon>
        <taxon>Chelicerata</taxon>
        <taxon>Arachnida</taxon>
        <taxon>Araneae</taxon>
        <taxon>Araneomorphae</taxon>
        <taxon>Entelegynae</taxon>
        <taxon>Araneoidea</taxon>
        <taxon>Araneidae</taxon>
        <taxon>Caerostris</taxon>
    </lineage>
</organism>
<reference evidence="1 2" key="1">
    <citation type="submission" date="2021-06" db="EMBL/GenBank/DDBJ databases">
        <title>Caerostris extrusa draft genome.</title>
        <authorList>
            <person name="Kono N."/>
            <person name="Arakawa K."/>
        </authorList>
    </citation>
    <scope>NUCLEOTIDE SEQUENCE [LARGE SCALE GENOMIC DNA]</scope>
</reference>
<accession>A0AAV4V862</accession>
<gene>
    <name evidence="1" type="ORF">CEXT_636041</name>
</gene>
<keyword evidence="2" id="KW-1185">Reference proteome</keyword>
<dbReference type="EMBL" id="BPLR01014041">
    <property type="protein sequence ID" value="GIY65869.1"/>
    <property type="molecule type" value="Genomic_DNA"/>
</dbReference>
<protein>
    <submittedName>
        <fullName evidence="1">Uncharacterized protein</fullName>
    </submittedName>
</protein>
<proteinExistence type="predicted"/>
<evidence type="ECO:0000313" key="2">
    <source>
        <dbReference type="Proteomes" id="UP001054945"/>
    </source>
</evidence>
<comment type="caution">
    <text evidence="1">The sequence shown here is derived from an EMBL/GenBank/DDBJ whole genome shotgun (WGS) entry which is preliminary data.</text>
</comment>
<name>A0AAV4V862_CAEEX</name>
<dbReference type="AlphaFoldDB" id="A0AAV4V862"/>